<evidence type="ECO:0000256" key="5">
    <source>
        <dbReference type="ARBA" id="ARBA00022793"/>
    </source>
</evidence>
<dbReference type="InterPro" id="IPR018020">
    <property type="entry name" value="OHCU_decarboxylase"/>
</dbReference>
<evidence type="ECO:0000256" key="2">
    <source>
        <dbReference type="ARBA" id="ARBA00004754"/>
    </source>
</evidence>
<name>A0ABS1LB61_9ACTN</name>
<keyword evidence="10" id="KW-1185">Reference proteome</keyword>
<evidence type="ECO:0000259" key="8">
    <source>
        <dbReference type="Pfam" id="PF09349"/>
    </source>
</evidence>
<keyword evidence="4" id="KW-0659">Purine metabolism</keyword>
<comment type="caution">
    <text evidence="9">The sequence shown here is derived from an EMBL/GenBank/DDBJ whole genome shotgun (WGS) entry which is preliminary data.</text>
</comment>
<dbReference type="Pfam" id="PF09349">
    <property type="entry name" value="OHCU_decarbox"/>
    <property type="match status" value="1"/>
</dbReference>
<dbReference type="EMBL" id="JAERSG010000004">
    <property type="protein sequence ID" value="MBL0748782.1"/>
    <property type="molecule type" value="Genomic_DNA"/>
</dbReference>
<dbReference type="InterPro" id="IPR017595">
    <property type="entry name" value="OHCU_decarboxylase-2"/>
</dbReference>
<keyword evidence="5" id="KW-0210">Decarboxylase</keyword>
<dbReference type="PANTHER" id="PTHR43466:SF1">
    <property type="entry name" value="2-OXO-4-HYDROXY-4-CARBOXY-5-UREIDOIMIDAZOLINE DECARBOXYLASE-RELATED"/>
    <property type="match status" value="1"/>
</dbReference>
<evidence type="ECO:0000256" key="7">
    <source>
        <dbReference type="SAM" id="MobiDB-lite"/>
    </source>
</evidence>
<feature type="region of interest" description="Disordered" evidence="7">
    <location>
        <begin position="73"/>
        <end position="95"/>
    </location>
</feature>
<evidence type="ECO:0000313" key="9">
    <source>
        <dbReference type="EMBL" id="MBL0748782.1"/>
    </source>
</evidence>
<evidence type="ECO:0000256" key="1">
    <source>
        <dbReference type="ARBA" id="ARBA00001163"/>
    </source>
</evidence>
<evidence type="ECO:0000256" key="6">
    <source>
        <dbReference type="ARBA" id="ARBA00023239"/>
    </source>
</evidence>
<sequence length="164" mass="18221">MTLAEFNELDDAAARERLLVCLDVPRWADAVAGGRPYDDIGQVEAAMTAASATITDDEFEQALARHPRIGERADAAKHDAAHSTREQSGVDQDDADLARRLEEGNRAYEERFGRVFIVRAAGRSGQDILDHLQHRLDNTDELERAATIDQLTQIAQLRIREALS</sequence>
<accession>A0ABS1LB61</accession>
<dbReference type="EC" id="4.1.1.97" evidence="3"/>
<dbReference type="RefSeq" id="WP_201937999.1">
    <property type="nucleotide sequence ID" value="NZ_JAERSG010000004.1"/>
</dbReference>
<organism evidence="9 10">
    <name type="scientific">Nocardioides baculatus</name>
    <dbReference type="NCBI Taxonomy" id="2801337"/>
    <lineage>
        <taxon>Bacteria</taxon>
        <taxon>Bacillati</taxon>
        <taxon>Actinomycetota</taxon>
        <taxon>Actinomycetes</taxon>
        <taxon>Propionibacteriales</taxon>
        <taxon>Nocardioidaceae</taxon>
        <taxon>Nocardioides</taxon>
    </lineage>
</organism>
<dbReference type="Gene3D" id="1.10.3330.10">
    <property type="entry name" value="Oxo-4-hydroxy-4-carboxy-5-ureidoimidazoline decarboxylase"/>
    <property type="match status" value="1"/>
</dbReference>
<feature type="compositionally biased region" description="Basic and acidic residues" evidence="7">
    <location>
        <begin position="73"/>
        <end position="85"/>
    </location>
</feature>
<keyword evidence="6 9" id="KW-0456">Lyase</keyword>
<evidence type="ECO:0000313" key="10">
    <source>
        <dbReference type="Proteomes" id="UP000636918"/>
    </source>
</evidence>
<evidence type="ECO:0000256" key="3">
    <source>
        <dbReference type="ARBA" id="ARBA00012257"/>
    </source>
</evidence>
<dbReference type="Proteomes" id="UP000636918">
    <property type="component" value="Unassembled WGS sequence"/>
</dbReference>
<dbReference type="GO" id="GO:0051997">
    <property type="term" value="F:2-oxo-4-hydroxy-4-carboxy-5-ureidoimidazoline decarboxylase activity"/>
    <property type="evidence" value="ECO:0007669"/>
    <property type="project" value="UniProtKB-EC"/>
</dbReference>
<comment type="pathway">
    <text evidence="2">Purine metabolism; urate degradation; (S)-allantoin from urate: step 3/3.</text>
</comment>
<gene>
    <name evidence="9" type="primary">uraD</name>
    <name evidence="9" type="ORF">JI751_14270</name>
</gene>
<protein>
    <recommendedName>
        <fullName evidence="3">2-oxo-4-hydroxy-4-carboxy-5-ureidoimidazoline decarboxylase</fullName>
        <ecNumber evidence="3">4.1.1.97</ecNumber>
    </recommendedName>
</protein>
<proteinExistence type="predicted"/>
<dbReference type="PANTHER" id="PTHR43466">
    <property type="entry name" value="2-OXO-4-HYDROXY-4-CARBOXY-5-UREIDOIMIDAZOLINE DECARBOXYLASE-RELATED"/>
    <property type="match status" value="1"/>
</dbReference>
<dbReference type="NCBIfam" id="TIGR03180">
    <property type="entry name" value="UraD_2"/>
    <property type="match status" value="1"/>
</dbReference>
<dbReference type="SUPFAM" id="SSF158694">
    <property type="entry name" value="UraD-Like"/>
    <property type="match status" value="1"/>
</dbReference>
<reference evidence="9 10" key="1">
    <citation type="submission" date="2021-01" db="EMBL/GenBank/DDBJ databases">
        <title>Genome seq and assembly of Nocardiodes sp. G10.</title>
        <authorList>
            <person name="Chhetri G."/>
        </authorList>
    </citation>
    <scope>NUCLEOTIDE SEQUENCE [LARGE SCALE GENOMIC DNA]</scope>
    <source>
        <strain evidence="9 10">G10</strain>
    </source>
</reference>
<evidence type="ECO:0000256" key="4">
    <source>
        <dbReference type="ARBA" id="ARBA00022631"/>
    </source>
</evidence>
<comment type="catalytic activity">
    <reaction evidence="1">
        <text>5-hydroxy-2-oxo-4-ureido-2,5-dihydro-1H-imidazole-5-carboxylate + H(+) = (S)-allantoin + CO2</text>
        <dbReference type="Rhea" id="RHEA:26301"/>
        <dbReference type="ChEBI" id="CHEBI:15378"/>
        <dbReference type="ChEBI" id="CHEBI:15678"/>
        <dbReference type="ChEBI" id="CHEBI:16526"/>
        <dbReference type="ChEBI" id="CHEBI:58639"/>
        <dbReference type="EC" id="4.1.1.97"/>
    </reaction>
</comment>
<dbReference type="InterPro" id="IPR036778">
    <property type="entry name" value="OHCU_decarboxylase_sf"/>
</dbReference>
<dbReference type="NCBIfam" id="NF010372">
    <property type="entry name" value="PRK13798.1"/>
    <property type="match status" value="1"/>
</dbReference>
<feature type="domain" description="Oxo-4-hydroxy-4-carboxy-5-ureidoimidazoline decarboxylase" evidence="8">
    <location>
        <begin position="7"/>
        <end position="160"/>
    </location>
</feature>